<name>A0ABU5HNQ8_9BACE</name>
<dbReference type="EMBL" id="JARZAK010000001">
    <property type="protein sequence ID" value="MDY7256520.1"/>
    <property type="molecule type" value="Genomic_DNA"/>
</dbReference>
<protein>
    <submittedName>
        <fullName evidence="1">Uncharacterized protein</fullName>
    </submittedName>
</protein>
<comment type="caution">
    <text evidence="1">The sequence shown here is derived from an EMBL/GenBank/DDBJ whole genome shotgun (WGS) entry which is preliminary data.</text>
</comment>
<dbReference type="Proteomes" id="UP001292913">
    <property type="component" value="Unassembled WGS sequence"/>
</dbReference>
<accession>A0ABU5HNQ8</accession>
<organism evidence="1 2">
    <name type="scientific">Bacteroides vicugnae</name>
    <dbReference type="NCBI Taxonomy" id="3037989"/>
    <lineage>
        <taxon>Bacteria</taxon>
        <taxon>Pseudomonadati</taxon>
        <taxon>Bacteroidota</taxon>
        <taxon>Bacteroidia</taxon>
        <taxon>Bacteroidales</taxon>
        <taxon>Bacteroidaceae</taxon>
        <taxon>Bacteroides</taxon>
    </lineage>
</organism>
<reference evidence="1 2" key="1">
    <citation type="submission" date="2023-04" db="EMBL/GenBank/DDBJ databases">
        <title>Bacteroides pacosi sp. nov., isolated from the fecal material of an alpaca.</title>
        <authorList>
            <person name="Miller S."/>
            <person name="Hendry M."/>
            <person name="King J."/>
            <person name="Sankaranarayanan K."/>
            <person name="Lawson P.A."/>
        </authorList>
    </citation>
    <scope>NUCLEOTIDE SEQUENCE [LARGE SCALE GENOMIC DNA]</scope>
    <source>
        <strain evidence="1 2">A2-P53</strain>
    </source>
</reference>
<proteinExistence type="predicted"/>
<gene>
    <name evidence="1" type="ORF">QHG74_02135</name>
</gene>
<keyword evidence="2" id="KW-1185">Reference proteome</keyword>
<evidence type="ECO:0000313" key="2">
    <source>
        <dbReference type="Proteomes" id="UP001292913"/>
    </source>
</evidence>
<evidence type="ECO:0000313" key="1">
    <source>
        <dbReference type="EMBL" id="MDY7256520.1"/>
    </source>
</evidence>
<dbReference type="RefSeq" id="WP_322019178.1">
    <property type="nucleotide sequence ID" value="NZ_JARZAK010000001.1"/>
</dbReference>
<sequence>MSYGLIYTVPFATLDNASCVVEIEKENYIGKSKELIPAGDSPFTVDIEDEEFLYTPTRFSTATIRVVGSDYLQSLFSTAYQMYRVTLKVNGLATWCGFIKPELYTQDYTLKTFNLELECMSAMSTLEFIDYKQMGESRTFVSFWDLIKKCITSTSAQYNAVYFPHVYAKDVESYATESNVLEGITVSEQNFFDEDDKAMNLKEVLEEVCKFLNWTCVDWRGDLYFIDIDHIGEFYKYGPVTFEKIGTEGLNLLNVQSIGFAGSDHALDILPGYNKVTVKDSNYPVDSLIPDLFGDSLLSPLIKNSPYYRKIDGDRFSFFVKFYINPRFNNVFSDKDSLQGIEIDLKSLGNNADNAVINNIGSLISKQAKYKWENGTPSSLSFEDVLIIGMGLGNKNYSSLTDLTLFLNKDIPVLQINSDYLVETIISPSDGSSYLLLSGQYFQSDSLYTSPAQGGDGTWNNTAGDNCCKFKLKIGDKYWTGGKWTKEESRFIIKCGGYGKSKVWYEWNDFENNVTYDMNIDSKGYAIPIKASDKLFGKIELTVLRPFPNNYGEGGRIKRYPYYTFMRDLKLQLFSGIPEQDEEKNNDTDRIYENVANENYINELEEIEFKITSHNNDGACYSKVIIGDNYLTDNLYSVIEGTTIRPEEHLIRRIIKRYSAPQIKLTQVIKETPDLTPITRLSDNYMVNKRFINVGGTIDYKMNQFQCIMIEV</sequence>